<gene>
    <name evidence="1" type="ORF">PGT21_025560</name>
</gene>
<dbReference type="AlphaFoldDB" id="A0A5B0MUJ2"/>
<dbReference type="Proteomes" id="UP000324748">
    <property type="component" value="Unassembled WGS sequence"/>
</dbReference>
<comment type="caution">
    <text evidence="1">The sequence shown here is derived from an EMBL/GenBank/DDBJ whole genome shotgun (WGS) entry which is preliminary data.</text>
</comment>
<sequence>MSHQLIAYQCSDIVGNPATSSRSLPQFPTTHCIWQLDSCRNPANPPTISYQFFLGIEHSCKPTHSSS</sequence>
<reference evidence="1 2" key="1">
    <citation type="submission" date="2019-05" db="EMBL/GenBank/DDBJ databases">
        <title>Emergence of the Ug99 lineage of the wheat stem rust pathogen through somatic hybridization.</title>
        <authorList>
            <person name="Li F."/>
            <person name="Upadhyaya N.M."/>
            <person name="Sperschneider J."/>
            <person name="Matny O."/>
            <person name="Nguyen-Phuc H."/>
            <person name="Mago R."/>
            <person name="Raley C."/>
            <person name="Miller M.E."/>
            <person name="Silverstein K.A.T."/>
            <person name="Henningsen E."/>
            <person name="Hirsch C.D."/>
            <person name="Visser B."/>
            <person name="Pretorius Z.A."/>
            <person name="Steffenson B.J."/>
            <person name="Schwessinger B."/>
            <person name="Dodds P.N."/>
            <person name="Figueroa M."/>
        </authorList>
    </citation>
    <scope>NUCLEOTIDE SEQUENCE [LARGE SCALE GENOMIC DNA]</scope>
    <source>
        <strain evidence="1">21-0</strain>
    </source>
</reference>
<evidence type="ECO:0000313" key="1">
    <source>
        <dbReference type="EMBL" id="KAA1079836.1"/>
    </source>
</evidence>
<accession>A0A5B0MUJ2</accession>
<evidence type="ECO:0000313" key="2">
    <source>
        <dbReference type="Proteomes" id="UP000324748"/>
    </source>
</evidence>
<dbReference type="EMBL" id="VSWC01000132">
    <property type="protein sequence ID" value="KAA1079836.1"/>
    <property type="molecule type" value="Genomic_DNA"/>
</dbReference>
<organism evidence="1 2">
    <name type="scientific">Puccinia graminis f. sp. tritici</name>
    <dbReference type="NCBI Taxonomy" id="56615"/>
    <lineage>
        <taxon>Eukaryota</taxon>
        <taxon>Fungi</taxon>
        <taxon>Dikarya</taxon>
        <taxon>Basidiomycota</taxon>
        <taxon>Pucciniomycotina</taxon>
        <taxon>Pucciniomycetes</taxon>
        <taxon>Pucciniales</taxon>
        <taxon>Pucciniaceae</taxon>
        <taxon>Puccinia</taxon>
    </lineage>
</organism>
<name>A0A5B0MUJ2_PUCGR</name>
<proteinExistence type="predicted"/>
<keyword evidence="2" id="KW-1185">Reference proteome</keyword>
<protein>
    <submittedName>
        <fullName evidence="1">Uncharacterized protein</fullName>
    </submittedName>
</protein>